<dbReference type="SUPFAM" id="SSF54506">
    <property type="entry name" value="Diaminopimelate epimerase-like"/>
    <property type="match status" value="1"/>
</dbReference>
<dbReference type="PANTHER" id="PTHR13774:SF39">
    <property type="entry name" value="BIOSYNTHESIS PROTEIN, PUTATIVE-RELATED"/>
    <property type="match status" value="1"/>
</dbReference>
<evidence type="ECO:0000313" key="4">
    <source>
        <dbReference type="EMBL" id="KZL05090.1"/>
    </source>
</evidence>
<comment type="similarity">
    <text evidence="1">Belongs to the PhzF family.</text>
</comment>
<organism evidence="4 5">
    <name type="scientific">Pseudovibrio axinellae</name>
    <dbReference type="NCBI Taxonomy" id="989403"/>
    <lineage>
        <taxon>Bacteria</taxon>
        <taxon>Pseudomonadati</taxon>
        <taxon>Pseudomonadota</taxon>
        <taxon>Alphaproteobacteria</taxon>
        <taxon>Hyphomicrobiales</taxon>
        <taxon>Stappiaceae</taxon>
        <taxon>Pseudovibrio</taxon>
    </lineage>
</organism>
<keyword evidence="2 4" id="KW-0413">Isomerase</keyword>
<dbReference type="PANTHER" id="PTHR13774">
    <property type="entry name" value="PHENAZINE BIOSYNTHESIS PROTEIN"/>
    <property type="match status" value="1"/>
</dbReference>
<dbReference type="InterPro" id="IPR003719">
    <property type="entry name" value="Phenazine_PhzF-like"/>
</dbReference>
<feature type="active site" evidence="3">
    <location>
        <position position="49"/>
    </location>
</feature>
<evidence type="ECO:0000256" key="2">
    <source>
        <dbReference type="ARBA" id="ARBA00023235"/>
    </source>
</evidence>
<dbReference type="Proteomes" id="UP000076577">
    <property type="component" value="Unassembled WGS sequence"/>
</dbReference>
<evidence type="ECO:0000313" key="5">
    <source>
        <dbReference type="Proteomes" id="UP000076577"/>
    </source>
</evidence>
<dbReference type="AlphaFoldDB" id="A0A165SZL4"/>
<dbReference type="GO" id="GO:0005737">
    <property type="term" value="C:cytoplasm"/>
    <property type="evidence" value="ECO:0007669"/>
    <property type="project" value="TreeGrafter"/>
</dbReference>
<dbReference type="Pfam" id="PF02567">
    <property type="entry name" value="PhzC-PhzF"/>
    <property type="match status" value="1"/>
</dbReference>
<evidence type="ECO:0000256" key="1">
    <source>
        <dbReference type="ARBA" id="ARBA00008270"/>
    </source>
</evidence>
<dbReference type="Gene3D" id="3.10.310.10">
    <property type="entry name" value="Diaminopimelate Epimerase, Chain A, domain 1"/>
    <property type="match status" value="2"/>
</dbReference>
<accession>A0A165SZL4</accession>
<dbReference type="STRING" id="989403.SAMN05421798_1116"/>
<sequence length="283" mass="30201">MQVDLSALQHISAFSHGGEGGNPAGVLVGDAMPSDVQMQSIAADLGYSETVFAAPLAENRGYRVRYFSPETEVPFCGHATIALGAALAQKYGRKTHLLELNEAVISVESWQENGQLQAALQSPETRSEELEEEVKQQLLALFGFGEADLNPQIPPARIHGGADHMLIALNDRAKLAGMSYDLEVARQFMQVQGLVTIMLVFVQGAQAFDVRNAFASASVFEDPATGAAAAAFGGYLRDIHWSHQGVVRITQGEDMGMPSSITAEIPEAKGSSIRVSGSARLMG</sequence>
<dbReference type="PIRSF" id="PIRSF016184">
    <property type="entry name" value="PhzC_PhzF"/>
    <property type="match status" value="1"/>
</dbReference>
<dbReference type="GO" id="GO:0016853">
    <property type="term" value="F:isomerase activity"/>
    <property type="evidence" value="ECO:0007669"/>
    <property type="project" value="UniProtKB-KW"/>
</dbReference>
<dbReference type="PATRIC" id="fig|989403.3.peg.4874"/>
<name>A0A165SZL4_9HYPH</name>
<protein>
    <submittedName>
        <fullName evidence="4">Putative isomerase YddE</fullName>
        <ecNumber evidence="4">5.1.-.-</ecNumber>
    </submittedName>
</protein>
<evidence type="ECO:0000256" key="3">
    <source>
        <dbReference type="PIRSR" id="PIRSR016184-1"/>
    </source>
</evidence>
<comment type="caution">
    <text evidence="4">The sequence shown here is derived from an EMBL/GenBank/DDBJ whole genome shotgun (WGS) entry which is preliminary data.</text>
</comment>
<gene>
    <name evidence="4" type="primary">yddE</name>
    <name evidence="4" type="ORF">PsAD2_04445</name>
</gene>
<dbReference type="EC" id="5.1.-.-" evidence="4"/>
<dbReference type="NCBIfam" id="TIGR00654">
    <property type="entry name" value="PhzF_family"/>
    <property type="match status" value="1"/>
</dbReference>
<reference evidence="4 5" key="1">
    <citation type="journal article" date="2016" name="Front. Microbiol.">
        <title>Comparative Genomic Analysis Reveals a Diverse Repertoire of Genes Involved in Prokaryote-Eukaryote Interactions within the Pseudovibrio Genus.</title>
        <authorList>
            <person name="Romano S."/>
            <person name="Fernandez-Guerra A."/>
            <person name="Reen F.J."/>
            <person name="Glockner F.O."/>
            <person name="Crowley S.P."/>
            <person name="O'Sullivan O."/>
            <person name="Cotter P.D."/>
            <person name="Adams C."/>
            <person name="Dobson A.D."/>
            <person name="O'Gara F."/>
        </authorList>
    </citation>
    <scope>NUCLEOTIDE SEQUENCE [LARGE SCALE GENOMIC DNA]</scope>
    <source>
        <strain evidence="4 5">Ad2</strain>
    </source>
</reference>
<dbReference type="EMBL" id="LMCB01000159">
    <property type="protein sequence ID" value="KZL05090.1"/>
    <property type="molecule type" value="Genomic_DNA"/>
</dbReference>
<dbReference type="RefSeq" id="WP_068010778.1">
    <property type="nucleotide sequence ID" value="NZ_FOFM01000011.1"/>
</dbReference>
<keyword evidence="5" id="KW-1185">Reference proteome</keyword>
<proteinExistence type="inferred from homology"/>
<dbReference type="OrthoDB" id="9788221at2"/>